<feature type="compositionally biased region" description="Basic and acidic residues" evidence="1">
    <location>
        <begin position="1"/>
        <end position="12"/>
    </location>
</feature>
<protein>
    <submittedName>
        <fullName evidence="2">Uncharacterized protein</fullName>
    </submittedName>
</protein>
<dbReference type="EMBL" id="OW150024">
    <property type="protein sequence ID" value="CAH2030728.1"/>
    <property type="molecule type" value="Genomic_DNA"/>
</dbReference>
<evidence type="ECO:0000313" key="3">
    <source>
        <dbReference type="Proteomes" id="UP001295463"/>
    </source>
</evidence>
<name>A0ABM9D6E0_9BACT</name>
<organism evidence="2 3">
    <name type="scientific">Trichlorobacter ammonificans</name>
    <dbReference type="NCBI Taxonomy" id="2916410"/>
    <lineage>
        <taxon>Bacteria</taxon>
        <taxon>Pseudomonadati</taxon>
        <taxon>Thermodesulfobacteriota</taxon>
        <taxon>Desulfuromonadia</taxon>
        <taxon>Geobacterales</taxon>
        <taxon>Geobacteraceae</taxon>
        <taxon>Trichlorobacter</taxon>
    </lineage>
</organism>
<accession>A0ABM9D6E0</accession>
<evidence type="ECO:0000256" key="1">
    <source>
        <dbReference type="SAM" id="MobiDB-lite"/>
    </source>
</evidence>
<proteinExistence type="predicted"/>
<dbReference type="Proteomes" id="UP001295463">
    <property type="component" value="Chromosome"/>
</dbReference>
<reference evidence="2 3" key="1">
    <citation type="submission" date="2022-03" db="EMBL/GenBank/DDBJ databases">
        <authorList>
            <person name="Koch H."/>
        </authorList>
    </citation>
    <scope>NUCLEOTIDE SEQUENCE [LARGE SCALE GENOMIC DNA]</scope>
    <source>
        <strain evidence="2 3">G1</strain>
    </source>
</reference>
<evidence type="ECO:0000313" key="2">
    <source>
        <dbReference type="EMBL" id="CAH2030728.1"/>
    </source>
</evidence>
<feature type="compositionally biased region" description="Basic and acidic residues" evidence="1">
    <location>
        <begin position="26"/>
        <end position="36"/>
    </location>
</feature>
<sequence length="57" mass="6351">MAFGAKKTEHSGPKKGRGAYWGRKAVAKDESNRQRREMSKLILLEQGDECNGEEGTL</sequence>
<gene>
    <name evidence="2" type="ORF">GEAMG1_0915</name>
</gene>
<feature type="region of interest" description="Disordered" evidence="1">
    <location>
        <begin position="1"/>
        <end position="36"/>
    </location>
</feature>
<keyword evidence="3" id="KW-1185">Reference proteome</keyword>